<proteinExistence type="predicted"/>
<accession>A0AAD3H0H1</accession>
<evidence type="ECO:0000313" key="1">
    <source>
        <dbReference type="EMBL" id="GFH45845.1"/>
    </source>
</evidence>
<reference evidence="1 2" key="1">
    <citation type="journal article" date="2021" name="Sci. Rep.">
        <title>The genome of the diatom Chaetoceros tenuissimus carries an ancient integrated fragment of an extant virus.</title>
        <authorList>
            <person name="Hongo Y."/>
            <person name="Kimura K."/>
            <person name="Takaki Y."/>
            <person name="Yoshida Y."/>
            <person name="Baba S."/>
            <person name="Kobayashi G."/>
            <person name="Nagasaki K."/>
            <person name="Hano T."/>
            <person name="Tomaru Y."/>
        </authorList>
    </citation>
    <scope>NUCLEOTIDE SEQUENCE [LARGE SCALE GENOMIC DNA]</scope>
    <source>
        <strain evidence="1 2">NIES-3715</strain>
    </source>
</reference>
<dbReference type="AlphaFoldDB" id="A0AAD3H0H1"/>
<keyword evidence="2" id="KW-1185">Reference proteome</keyword>
<gene>
    <name evidence="1" type="ORF">CTEN210_02319</name>
</gene>
<dbReference type="EMBL" id="BLLK01000022">
    <property type="protein sequence ID" value="GFH45845.1"/>
    <property type="molecule type" value="Genomic_DNA"/>
</dbReference>
<evidence type="ECO:0000313" key="2">
    <source>
        <dbReference type="Proteomes" id="UP001054902"/>
    </source>
</evidence>
<sequence length="234" mass="25737">MAFVPSALGFTSTTTRSISSTALEAFGSKNREKILSRSGSHFQLNRFSGRVEFGSTANLVTSLPNADMVSDWLSDEKRVAMSIWDEKLITDLGDNKYRMELMTLQFVTIQLAPKVDNRMWTERDANGNPVFKLQSEGFDPNIQVLPGMNVPASQLGIDIEVVGELKPSRNGQGVEGKIGFQSSGNLVFGMNLLPEPALKTASNVICKTISDFAIASFQKGCRQNYQDFRAQNAN</sequence>
<dbReference type="PANTHER" id="PTHR34133">
    <property type="entry name" value="OS07G0633000 PROTEIN"/>
    <property type="match status" value="1"/>
</dbReference>
<organism evidence="1 2">
    <name type="scientific">Chaetoceros tenuissimus</name>
    <dbReference type="NCBI Taxonomy" id="426638"/>
    <lineage>
        <taxon>Eukaryota</taxon>
        <taxon>Sar</taxon>
        <taxon>Stramenopiles</taxon>
        <taxon>Ochrophyta</taxon>
        <taxon>Bacillariophyta</taxon>
        <taxon>Coscinodiscophyceae</taxon>
        <taxon>Chaetocerotophycidae</taxon>
        <taxon>Chaetocerotales</taxon>
        <taxon>Chaetocerotaceae</taxon>
        <taxon>Chaetoceros</taxon>
    </lineage>
</organism>
<dbReference type="Pfam" id="PF09366">
    <property type="entry name" value="DUF1997"/>
    <property type="match status" value="1"/>
</dbReference>
<dbReference type="PANTHER" id="PTHR34133:SF8">
    <property type="entry name" value="OS07G0633000 PROTEIN"/>
    <property type="match status" value="1"/>
</dbReference>
<name>A0AAD3H0H1_9STRA</name>
<dbReference type="Proteomes" id="UP001054902">
    <property type="component" value="Unassembled WGS sequence"/>
</dbReference>
<comment type="caution">
    <text evidence="1">The sequence shown here is derived from an EMBL/GenBank/DDBJ whole genome shotgun (WGS) entry which is preliminary data.</text>
</comment>
<dbReference type="InterPro" id="IPR018971">
    <property type="entry name" value="DUF1997"/>
</dbReference>
<protein>
    <submittedName>
        <fullName evidence="1">Uncharacterized protein</fullName>
    </submittedName>
</protein>